<dbReference type="Pfam" id="PF13927">
    <property type="entry name" value="Ig_3"/>
    <property type="match status" value="2"/>
</dbReference>
<reference evidence="3" key="2">
    <citation type="submission" date="2025-08" db="UniProtKB">
        <authorList>
            <consortium name="Ensembl"/>
        </authorList>
    </citation>
    <scope>IDENTIFICATION</scope>
</reference>
<dbReference type="Pfam" id="PF13895">
    <property type="entry name" value="Ig_2"/>
    <property type="match status" value="2"/>
</dbReference>
<name>A0AAR2M6B8_PYGNA</name>
<dbReference type="PROSITE" id="PS50835">
    <property type="entry name" value="IG_LIKE"/>
    <property type="match status" value="5"/>
</dbReference>
<organism evidence="3 4">
    <name type="scientific">Pygocentrus nattereri</name>
    <name type="common">Red-bellied piranha</name>
    <dbReference type="NCBI Taxonomy" id="42514"/>
    <lineage>
        <taxon>Eukaryota</taxon>
        <taxon>Metazoa</taxon>
        <taxon>Chordata</taxon>
        <taxon>Craniata</taxon>
        <taxon>Vertebrata</taxon>
        <taxon>Euteleostomi</taxon>
        <taxon>Actinopterygii</taxon>
        <taxon>Neopterygii</taxon>
        <taxon>Teleostei</taxon>
        <taxon>Ostariophysi</taxon>
        <taxon>Characiformes</taxon>
        <taxon>Characoidei</taxon>
        <taxon>Pygocentrus</taxon>
    </lineage>
</organism>
<proteinExistence type="predicted"/>
<feature type="signal peptide" evidence="1">
    <location>
        <begin position="1"/>
        <end position="28"/>
    </location>
</feature>
<dbReference type="InterPro" id="IPR036179">
    <property type="entry name" value="Ig-like_dom_sf"/>
</dbReference>
<accession>A0AAR2M6B8</accession>
<keyword evidence="4" id="KW-1185">Reference proteome</keyword>
<feature type="domain" description="Ig-like" evidence="2">
    <location>
        <begin position="218"/>
        <end position="296"/>
    </location>
</feature>
<dbReference type="SMART" id="SM00409">
    <property type="entry name" value="IG"/>
    <property type="match status" value="5"/>
</dbReference>
<evidence type="ECO:0000256" key="1">
    <source>
        <dbReference type="SAM" id="SignalP"/>
    </source>
</evidence>
<dbReference type="SUPFAM" id="SSF48726">
    <property type="entry name" value="Immunoglobulin"/>
    <property type="match status" value="5"/>
</dbReference>
<dbReference type="InterPro" id="IPR003599">
    <property type="entry name" value="Ig_sub"/>
</dbReference>
<feature type="domain" description="Ig-like" evidence="2">
    <location>
        <begin position="381"/>
        <end position="460"/>
    </location>
</feature>
<keyword evidence="1" id="KW-0732">Signal</keyword>
<feature type="domain" description="Ig-like" evidence="2">
    <location>
        <begin position="312"/>
        <end position="365"/>
    </location>
</feature>
<evidence type="ECO:0000313" key="4">
    <source>
        <dbReference type="Proteomes" id="UP001501920"/>
    </source>
</evidence>
<dbReference type="InterPro" id="IPR003598">
    <property type="entry name" value="Ig_sub2"/>
</dbReference>
<reference evidence="3 4" key="1">
    <citation type="submission" date="2020-10" db="EMBL/GenBank/DDBJ databases">
        <title>Pygocentrus nattereri (red-bellied piranha) genome, fPygNat1, primary haplotype.</title>
        <authorList>
            <person name="Myers G."/>
            <person name="Meyer A."/>
            <person name="Karagic N."/>
            <person name="Pippel M."/>
            <person name="Winkler S."/>
            <person name="Tracey A."/>
            <person name="Wood J."/>
            <person name="Formenti G."/>
            <person name="Howe K."/>
            <person name="Fedrigo O."/>
            <person name="Jarvis E.D."/>
        </authorList>
    </citation>
    <scope>NUCLEOTIDE SEQUENCE [LARGE SCALE GENOMIC DNA]</scope>
</reference>
<dbReference type="PANTHER" id="PTHR46013:SF4">
    <property type="entry name" value="B-CELL RECEPTOR CD22-RELATED"/>
    <property type="match status" value="1"/>
</dbReference>
<feature type="chain" id="PRO_5043479237" description="Ig-like domain-containing protein" evidence="1">
    <location>
        <begin position="29"/>
        <end position="496"/>
    </location>
</feature>
<dbReference type="SMART" id="SM00408">
    <property type="entry name" value="IGc2"/>
    <property type="match status" value="4"/>
</dbReference>
<sequence length="496" mass="55269">MTVALLISLRMSLTVSLLVLIFISGVVAQDGWAVHYNPKYICALNGSTVTMKCMYRYLVIDSSQNSFWSTIRSSDEDLLNDPYYRDRVQYHGDQQQSTLRLMNVTEKDQSTYHCRYKDDRFRGRYRDRGVDLSVTDLQVEVPERVIEGDKVTLTCKTTCSLTVQPTFTWYRNGRYLSSSTDQLHLQPVSRKDAGRYRCAVLGQDLRSPEVTLNVRYGPKSISVSISPSGKIVEGSSVTLTCSSDANPPVEYNWIKGTTIVGKGKTYTMKEISSVDSGQYKCRSSNEHGEKLSEALTLNVLYLQVEVPERVIEGDNVTLTCKTTCSLTVTPTFTWYRNGRSLSSSTDQLHLQPVSREDADRYRCGVLGLTSPEVILNVRYGPKSVSVSISPSGEIVEGSSVNLTCSSDANPPVQNYNWFKGTSLVGKGETYTMKKISSVDSGEYKCKSSNEHGVKYSTALSLDVLCECLCLCSPTGRILTLIKTIQSLEDHSHILLN</sequence>
<evidence type="ECO:0000313" key="3">
    <source>
        <dbReference type="Ensembl" id="ENSPNAP00000082917.1"/>
    </source>
</evidence>
<feature type="domain" description="Ig-like" evidence="2">
    <location>
        <begin position="132"/>
        <end position="213"/>
    </location>
</feature>
<dbReference type="GeneTree" id="ENSGT01010000222294"/>
<protein>
    <recommendedName>
        <fullName evidence="2">Ig-like domain-containing protein</fullName>
    </recommendedName>
</protein>
<dbReference type="Ensembl" id="ENSPNAT00000077685.1">
    <property type="protein sequence ID" value="ENSPNAP00000082917.1"/>
    <property type="gene ID" value="ENSPNAG00000002073.2"/>
</dbReference>
<evidence type="ECO:0000259" key="2">
    <source>
        <dbReference type="PROSITE" id="PS50835"/>
    </source>
</evidence>
<dbReference type="InterPro" id="IPR013783">
    <property type="entry name" value="Ig-like_fold"/>
</dbReference>
<reference evidence="3" key="3">
    <citation type="submission" date="2025-09" db="UniProtKB">
        <authorList>
            <consortium name="Ensembl"/>
        </authorList>
    </citation>
    <scope>IDENTIFICATION</scope>
</reference>
<feature type="domain" description="Ig-like" evidence="2">
    <location>
        <begin position="46"/>
        <end position="131"/>
    </location>
</feature>
<dbReference type="AlphaFoldDB" id="A0AAR2M6B8"/>
<dbReference type="Gene3D" id="2.60.40.10">
    <property type="entry name" value="Immunoglobulins"/>
    <property type="match status" value="5"/>
</dbReference>
<dbReference type="InterPro" id="IPR007110">
    <property type="entry name" value="Ig-like_dom"/>
</dbReference>
<dbReference type="Proteomes" id="UP001501920">
    <property type="component" value="Chromosome 12"/>
</dbReference>
<dbReference type="PANTHER" id="PTHR46013">
    <property type="entry name" value="VASCULAR CELL ADHESION MOLECULE 1"/>
    <property type="match status" value="1"/>
</dbReference>